<gene>
    <name evidence="1" type="ORF">GCK72_026016</name>
</gene>
<dbReference type="EMBL" id="WUAV01000006">
    <property type="protein sequence ID" value="KAF1749548.1"/>
    <property type="molecule type" value="Genomic_DNA"/>
</dbReference>
<proteinExistence type="predicted"/>
<accession>A0A6A5G3I1</accession>
<dbReference type="CTD" id="78777999"/>
<dbReference type="RefSeq" id="XP_053580177.1">
    <property type="nucleotide sequence ID" value="XM_053736611.1"/>
</dbReference>
<comment type="caution">
    <text evidence="1">The sequence shown here is derived from an EMBL/GenBank/DDBJ whole genome shotgun (WGS) entry which is preliminary data.</text>
</comment>
<organism evidence="1 2">
    <name type="scientific">Caenorhabditis remanei</name>
    <name type="common">Caenorhabditis vulgaris</name>
    <dbReference type="NCBI Taxonomy" id="31234"/>
    <lineage>
        <taxon>Eukaryota</taxon>
        <taxon>Metazoa</taxon>
        <taxon>Ecdysozoa</taxon>
        <taxon>Nematoda</taxon>
        <taxon>Chromadorea</taxon>
        <taxon>Rhabditida</taxon>
        <taxon>Rhabditina</taxon>
        <taxon>Rhabditomorpha</taxon>
        <taxon>Rhabditoidea</taxon>
        <taxon>Rhabditidae</taxon>
        <taxon>Peloderinae</taxon>
        <taxon>Caenorhabditis</taxon>
    </lineage>
</organism>
<sequence>MQMQKSSRNQMTLADSLEAYGTHSVHELVLLHKSILINQQLLAPRTLLSISNFAMHLELVTFQLNVTDLMNPERHAAKNSEIVVSRITDGMTATATLRKNMFTFVVNSEDDNAFE</sequence>
<reference evidence="1 2" key="1">
    <citation type="submission" date="2019-12" db="EMBL/GenBank/DDBJ databases">
        <title>Chromosome-level assembly of the Caenorhabditis remanei genome.</title>
        <authorList>
            <person name="Teterina A.A."/>
            <person name="Willis J.H."/>
            <person name="Phillips P.C."/>
        </authorList>
    </citation>
    <scope>NUCLEOTIDE SEQUENCE [LARGE SCALE GENOMIC DNA]</scope>
    <source>
        <strain evidence="1 2">PX506</strain>
        <tissue evidence="1">Whole organism</tissue>
    </source>
</reference>
<dbReference type="Proteomes" id="UP000483820">
    <property type="component" value="Chromosome X"/>
</dbReference>
<evidence type="ECO:0000313" key="1">
    <source>
        <dbReference type="EMBL" id="KAF1749548.1"/>
    </source>
</evidence>
<evidence type="ECO:0000313" key="2">
    <source>
        <dbReference type="Proteomes" id="UP000483820"/>
    </source>
</evidence>
<name>A0A6A5G3I1_CAERE</name>
<protein>
    <submittedName>
        <fullName evidence="1">Uncharacterized protein</fullName>
    </submittedName>
</protein>
<dbReference type="GeneID" id="78777999"/>
<dbReference type="KEGG" id="crq:GCK72_026016"/>
<dbReference type="AlphaFoldDB" id="A0A6A5G3I1"/>